<comment type="function">
    <text evidence="11">Polymerase that creates the 3'-poly(A) tail of mRNA's.</text>
</comment>
<dbReference type="GO" id="GO:0005524">
    <property type="term" value="F:ATP binding"/>
    <property type="evidence" value="ECO:0007669"/>
    <property type="project" value="UniProtKB-UniRule"/>
</dbReference>
<feature type="binding site" evidence="12">
    <location>
        <position position="167"/>
    </location>
    <ligand>
        <name>ATP</name>
        <dbReference type="ChEBI" id="CHEBI:30616"/>
    </ligand>
</feature>
<dbReference type="InterPro" id="IPR043519">
    <property type="entry name" value="NT_sf"/>
</dbReference>
<dbReference type="PANTHER" id="PTHR10682:SF10">
    <property type="entry name" value="POLYNUCLEOTIDE ADENYLYLTRANSFERASE"/>
    <property type="match status" value="1"/>
</dbReference>
<comment type="cofactor">
    <cofactor evidence="13">
        <name>Mg(2+)</name>
        <dbReference type="ChEBI" id="CHEBI:18420"/>
    </cofactor>
    <text evidence="13">Binds 2 magnesium ions. Also active with manganese.</text>
</comment>
<keyword evidence="10 11" id="KW-0539">Nucleus</keyword>
<evidence type="ECO:0000256" key="8">
    <source>
        <dbReference type="ARBA" id="ARBA00022840"/>
    </source>
</evidence>
<feature type="binding site" evidence="12">
    <location>
        <begin position="100"/>
        <end position="102"/>
    </location>
    <ligand>
        <name>ATP</name>
        <dbReference type="ChEBI" id="CHEBI:30616"/>
    </ligand>
</feature>
<dbReference type="PIRSF" id="PIRSF018425">
    <property type="entry name" value="PolyA_polymerase"/>
    <property type="match status" value="1"/>
</dbReference>
<feature type="domain" description="Poly(A) polymerase central" evidence="16">
    <location>
        <begin position="219"/>
        <end position="365"/>
    </location>
</feature>
<dbReference type="InterPro" id="IPR007012">
    <property type="entry name" value="PolA_pol_cen_dom"/>
</dbReference>
<evidence type="ECO:0000256" key="13">
    <source>
        <dbReference type="PIRSR" id="PIRSR018425-2"/>
    </source>
</evidence>
<dbReference type="EC" id="2.7.7.19" evidence="11"/>
<evidence type="ECO:0000256" key="7">
    <source>
        <dbReference type="ARBA" id="ARBA00022741"/>
    </source>
</evidence>
<evidence type="ECO:0000256" key="9">
    <source>
        <dbReference type="ARBA" id="ARBA00022842"/>
    </source>
</evidence>
<dbReference type="Proteomes" id="UP000243579">
    <property type="component" value="Unassembled WGS sequence"/>
</dbReference>
<dbReference type="Gene3D" id="1.10.1410.10">
    <property type="match status" value="1"/>
</dbReference>
<evidence type="ECO:0000256" key="14">
    <source>
        <dbReference type="SAM" id="MobiDB-lite"/>
    </source>
</evidence>
<dbReference type="Pfam" id="PF20750">
    <property type="entry name" value="PAP_NTPase"/>
    <property type="match status" value="1"/>
</dbReference>
<evidence type="ECO:0000313" key="19">
    <source>
        <dbReference type="Proteomes" id="UP000243579"/>
    </source>
</evidence>
<evidence type="ECO:0000256" key="6">
    <source>
        <dbReference type="ARBA" id="ARBA00022723"/>
    </source>
</evidence>
<keyword evidence="7 11" id="KW-0547">Nucleotide-binding</keyword>
<dbReference type="InterPro" id="IPR007010">
    <property type="entry name" value="PolA_pol_RNA-bd_dom"/>
</dbReference>
<feature type="region of interest" description="Disordered" evidence="14">
    <location>
        <begin position="501"/>
        <end position="527"/>
    </location>
</feature>
<feature type="binding site" evidence="13">
    <location>
        <position position="113"/>
    </location>
    <ligand>
        <name>Mg(2+)</name>
        <dbReference type="ChEBI" id="CHEBI:18420"/>
        <label>2</label>
        <note>catalytic</note>
    </ligand>
</feature>
<dbReference type="STRING" id="1202772.A0A1V9YEI6"/>
<dbReference type="Gene3D" id="3.30.460.10">
    <property type="entry name" value="Beta Polymerase, domain 2"/>
    <property type="match status" value="1"/>
</dbReference>
<dbReference type="InterPro" id="IPR048840">
    <property type="entry name" value="PolA_pol_NTPase"/>
</dbReference>
<dbReference type="GO" id="GO:0005634">
    <property type="term" value="C:nucleus"/>
    <property type="evidence" value="ECO:0007669"/>
    <property type="project" value="UniProtKB-SubCell"/>
</dbReference>
<organism evidence="18 19">
    <name type="scientific">Achlya hypogyna</name>
    <name type="common">Oomycete</name>
    <name type="synonym">Protoachlya hypogyna</name>
    <dbReference type="NCBI Taxonomy" id="1202772"/>
    <lineage>
        <taxon>Eukaryota</taxon>
        <taxon>Sar</taxon>
        <taxon>Stramenopiles</taxon>
        <taxon>Oomycota</taxon>
        <taxon>Saprolegniomycetes</taxon>
        <taxon>Saprolegniales</taxon>
        <taxon>Achlyaceae</taxon>
        <taxon>Achlya</taxon>
    </lineage>
</organism>
<keyword evidence="19" id="KW-1185">Reference proteome</keyword>
<dbReference type="InterPro" id="IPR011068">
    <property type="entry name" value="NuclTrfase_I-like_C"/>
</dbReference>
<dbReference type="GO" id="GO:0046872">
    <property type="term" value="F:metal ion binding"/>
    <property type="evidence" value="ECO:0007669"/>
    <property type="project" value="UniProtKB-KW"/>
</dbReference>
<name>A0A1V9YEI6_ACHHY</name>
<dbReference type="CDD" id="cd05402">
    <property type="entry name" value="NT_PAP_TUTase"/>
    <property type="match status" value="1"/>
</dbReference>
<keyword evidence="8 11" id="KW-0067">ATP-binding</keyword>
<evidence type="ECO:0000256" key="4">
    <source>
        <dbReference type="ARBA" id="ARBA00022664"/>
    </source>
</evidence>
<evidence type="ECO:0000256" key="3">
    <source>
        <dbReference type="ARBA" id="ARBA00010912"/>
    </source>
</evidence>
<dbReference type="GO" id="GO:1990817">
    <property type="term" value="F:poly(A) RNA polymerase activity"/>
    <property type="evidence" value="ECO:0007669"/>
    <property type="project" value="UniProtKB-UniRule"/>
</dbReference>
<feature type="binding site" evidence="12">
    <location>
        <position position="228"/>
    </location>
    <ligand>
        <name>ATP</name>
        <dbReference type="ChEBI" id="CHEBI:30616"/>
    </ligand>
</feature>
<feature type="binding site" evidence="12">
    <location>
        <begin position="113"/>
        <end position="115"/>
    </location>
    <ligand>
        <name>ATP</name>
        <dbReference type="ChEBI" id="CHEBI:30616"/>
    </ligand>
</feature>
<evidence type="ECO:0000259" key="17">
    <source>
        <dbReference type="Pfam" id="PF20750"/>
    </source>
</evidence>
<dbReference type="OrthoDB" id="412748at2759"/>
<feature type="domain" description="Poly(A) polymerase nucleotidyltransferase" evidence="17">
    <location>
        <begin position="7"/>
        <end position="214"/>
    </location>
</feature>
<feature type="binding site" evidence="13">
    <location>
        <position position="115"/>
    </location>
    <ligand>
        <name>Mg(2+)</name>
        <dbReference type="ChEBI" id="CHEBI:18420"/>
        <label>2</label>
        <note>catalytic</note>
    </ligand>
</feature>
<dbReference type="AlphaFoldDB" id="A0A1V9YEI6"/>
<feature type="binding site" evidence="12">
    <location>
        <begin position="246"/>
        <end position="247"/>
    </location>
    <ligand>
        <name>ATP</name>
        <dbReference type="ChEBI" id="CHEBI:30616"/>
    </ligand>
</feature>
<comment type="catalytic activity">
    <reaction evidence="11">
        <text>RNA(n) + ATP = RNA(n)-3'-adenine ribonucleotide + diphosphate</text>
        <dbReference type="Rhea" id="RHEA:11332"/>
        <dbReference type="Rhea" id="RHEA-COMP:14527"/>
        <dbReference type="Rhea" id="RHEA-COMP:17347"/>
        <dbReference type="ChEBI" id="CHEBI:30616"/>
        <dbReference type="ChEBI" id="CHEBI:33019"/>
        <dbReference type="ChEBI" id="CHEBI:140395"/>
        <dbReference type="ChEBI" id="CHEBI:173115"/>
        <dbReference type="EC" id="2.7.7.19"/>
    </reaction>
</comment>
<keyword evidence="9 13" id="KW-0460">Magnesium</keyword>
<feature type="binding site" evidence="12">
    <location>
        <position position="237"/>
    </location>
    <ligand>
        <name>ATP</name>
        <dbReference type="ChEBI" id="CHEBI:30616"/>
    </ligand>
</feature>
<evidence type="ECO:0000256" key="12">
    <source>
        <dbReference type="PIRSR" id="PIRSR018425-1"/>
    </source>
</evidence>
<feature type="binding site" evidence="13">
    <location>
        <position position="167"/>
    </location>
    <ligand>
        <name>Mg(2+)</name>
        <dbReference type="ChEBI" id="CHEBI:18420"/>
        <label>2</label>
        <note>catalytic</note>
    </ligand>
</feature>
<evidence type="ECO:0000313" key="18">
    <source>
        <dbReference type="EMBL" id="OQR84109.1"/>
    </source>
</evidence>
<keyword evidence="4 11" id="KW-0507">mRNA processing</keyword>
<dbReference type="FunFam" id="3.30.460.10:FF:000002">
    <property type="entry name" value="Poly(A) polymerase alpha, putative"/>
    <property type="match status" value="1"/>
</dbReference>
<dbReference type="PANTHER" id="PTHR10682">
    <property type="entry name" value="POLY A POLYMERASE"/>
    <property type="match status" value="1"/>
</dbReference>
<evidence type="ECO:0000256" key="2">
    <source>
        <dbReference type="ARBA" id="ARBA00004123"/>
    </source>
</evidence>
<protein>
    <recommendedName>
        <fullName evidence="11">Poly(A) polymerase</fullName>
        <ecNumber evidence="11">2.7.7.19</ecNumber>
    </recommendedName>
</protein>
<dbReference type="SUPFAM" id="SSF81631">
    <property type="entry name" value="PAP/OAS1 substrate-binding domain"/>
    <property type="match status" value="1"/>
</dbReference>
<dbReference type="GO" id="GO:0003723">
    <property type="term" value="F:RNA binding"/>
    <property type="evidence" value="ECO:0007669"/>
    <property type="project" value="UniProtKB-UniRule"/>
</dbReference>
<evidence type="ECO:0000256" key="10">
    <source>
        <dbReference type="ARBA" id="ARBA00023242"/>
    </source>
</evidence>
<dbReference type="Pfam" id="PF04926">
    <property type="entry name" value="PAP_RNA-bind"/>
    <property type="match status" value="1"/>
</dbReference>
<reference evidence="18 19" key="1">
    <citation type="journal article" date="2014" name="Genome Biol. Evol.">
        <title>The secreted proteins of Achlya hypogyna and Thraustotheca clavata identify the ancestral oomycete secretome and reveal gene acquisitions by horizontal gene transfer.</title>
        <authorList>
            <person name="Misner I."/>
            <person name="Blouin N."/>
            <person name="Leonard G."/>
            <person name="Richards T.A."/>
            <person name="Lane C.E."/>
        </authorList>
    </citation>
    <scope>NUCLEOTIDE SEQUENCE [LARGE SCALE GENOMIC DNA]</scope>
    <source>
        <strain evidence="18 19">ATCC 48635</strain>
    </source>
</reference>
<evidence type="ECO:0000259" key="15">
    <source>
        <dbReference type="Pfam" id="PF04926"/>
    </source>
</evidence>
<dbReference type="EMBL" id="JNBR01001935">
    <property type="protein sequence ID" value="OQR84109.1"/>
    <property type="molecule type" value="Genomic_DNA"/>
</dbReference>
<evidence type="ECO:0000259" key="16">
    <source>
        <dbReference type="Pfam" id="PF04928"/>
    </source>
</evidence>
<feature type="domain" description="Poly(A) polymerase RNA-binding" evidence="15">
    <location>
        <begin position="368"/>
        <end position="422"/>
    </location>
</feature>
<dbReference type="Pfam" id="PF04928">
    <property type="entry name" value="PAP_central"/>
    <property type="match status" value="1"/>
</dbReference>
<comment type="similarity">
    <text evidence="3 11">Belongs to the poly(A) polymerase family.</text>
</comment>
<dbReference type="SUPFAM" id="SSF55003">
    <property type="entry name" value="PAP/Archaeal CCA-adding enzyme, C-terminal domain"/>
    <property type="match status" value="1"/>
</dbReference>
<dbReference type="GO" id="GO:0031123">
    <property type="term" value="P:RNA 3'-end processing"/>
    <property type="evidence" value="ECO:0007669"/>
    <property type="project" value="InterPro"/>
</dbReference>
<dbReference type="FunFam" id="1.10.1410.10:FF:000001">
    <property type="entry name" value="Putative poly(A) polymerase gamma"/>
    <property type="match status" value="1"/>
</dbReference>
<sequence length="527" mass="58959">MALGSNGVTPPISLAPPTSFDHQLTSALVDTLQYAATFRSVGLLGDRQWNLRESDEGSRLREKALGTVKSLVEEWAVDEAAKAGVTLEAPATRFSQVRTFGSYRLGVHSPEADIDTLCLMPRHCLRINFFQAFPSRLQAHPAVTGVQSVPDAYVPVIKFKVHGISIDLLFVTLALSAVPSDLDVLDSKHLVEVDEQGVRSLNGCRVAEMILQLVPNLEQFRTTLVAVKHWARMRGIYSNVLGFLGGVNWAILVARVCQLYPQSLAGPLLTKFYRVYHQWTWPNPILLNRLDAPQPELAIASWNPKLNPRDRGHLMPIITPAYPAMNSSYNVLECTLHMMKAEFRTAAATCVDIEMQSAPWEELFDDATFFDRWDHFLQLDVSAAPAQFAVWFGWVESRLRQLFSRLEQVPDLQVFPFARVFDLPPCDDGASGSSLFIGLNFTVPRGATRFSVDLTAAIQDFAALLDTWLGRTSDMDVTVHYKRRAELPPWATKRKVMENGKRRTGCVADDETPHVASPKRLKRYVPS</sequence>
<feature type="compositionally biased region" description="Basic residues" evidence="14">
    <location>
        <begin position="517"/>
        <end position="527"/>
    </location>
</feature>
<evidence type="ECO:0000256" key="5">
    <source>
        <dbReference type="ARBA" id="ARBA00022679"/>
    </source>
</evidence>
<gene>
    <name evidence="18" type="ORF">ACHHYP_20703</name>
</gene>
<comment type="caution">
    <text evidence="18">The sequence shown here is derived from an EMBL/GenBank/DDBJ whole genome shotgun (WGS) entry which is preliminary data.</text>
</comment>
<dbReference type="Gene3D" id="3.30.70.590">
    <property type="entry name" value="Poly(A) polymerase predicted RNA binding domain"/>
    <property type="match status" value="1"/>
</dbReference>
<feature type="binding site" evidence="13">
    <location>
        <position position="113"/>
    </location>
    <ligand>
        <name>Mg(2+)</name>
        <dbReference type="ChEBI" id="CHEBI:18420"/>
        <label>1</label>
        <note>catalytic</note>
    </ligand>
</feature>
<dbReference type="SUPFAM" id="SSF81301">
    <property type="entry name" value="Nucleotidyltransferase"/>
    <property type="match status" value="1"/>
</dbReference>
<proteinExistence type="inferred from homology"/>
<comment type="cofactor">
    <cofactor evidence="1">
        <name>Mn(2+)</name>
        <dbReference type="ChEBI" id="CHEBI:29035"/>
    </cofactor>
</comment>
<keyword evidence="6 13" id="KW-0479">Metal-binding</keyword>
<keyword evidence="5 11" id="KW-0808">Transferase</keyword>
<accession>A0A1V9YEI6</accession>
<feature type="binding site" evidence="13">
    <location>
        <position position="115"/>
    </location>
    <ligand>
        <name>Mg(2+)</name>
        <dbReference type="ChEBI" id="CHEBI:18420"/>
        <label>1</label>
        <note>catalytic</note>
    </ligand>
</feature>
<evidence type="ECO:0000256" key="11">
    <source>
        <dbReference type="PIRNR" id="PIRNR018425"/>
    </source>
</evidence>
<dbReference type="InterPro" id="IPR014492">
    <property type="entry name" value="PolyA_polymerase"/>
</dbReference>
<evidence type="ECO:0000256" key="1">
    <source>
        <dbReference type="ARBA" id="ARBA00001936"/>
    </source>
</evidence>
<dbReference type="GO" id="GO:0006397">
    <property type="term" value="P:mRNA processing"/>
    <property type="evidence" value="ECO:0007669"/>
    <property type="project" value="UniProtKB-KW"/>
</dbReference>
<comment type="subcellular location">
    <subcellularLocation>
        <location evidence="2 11">Nucleus</location>
    </subcellularLocation>
</comment>